<keyword evidence="3" id="KW-1185">Reference proteome</keyword>
<reference evidence="2 3" key="1">
    <citation type="submission" date="2021-06" db="EMBL/GenBank/DDBJ databases">
        <authorList>
            <person name="Kallberg Y."/>
            <person name="Tangrot J."/>
            <person name="Rosling A."/>
        </authorList>
    </citation>
    <scope>NUCLEOTIDE SEQUENCE [LARGE SCALE GENOMIC DNA]</scope>
    <source>
        <strain evidence="2 3">120-4 pot B 10/14</strain>
    </source>
</reference>
<organism evidence="2 3">
    <name type="scientific">Gigaspora margarita</name>
    <dbReference type="NCBI Taxonomy" id="4874"/>
    <lineage>
        <taxon>Eukaryota</taxon>
        <taxon>Fungi</taxon>
        <taxon>Fungi incertae sedis</taxon>
        <taxon>Mucoromycota</taxon>
        <taxon>Glomeromycotina</taxon>
        <taxon>Glomeromycetes</taxon>
        <taxon>Diversisporales</taxon>
        <taxon>Gigasporaceae</taxon>
        <taxon>Gigaspora</taxon>
    </lineage>
</organism>
<gene>
    <name evidence="2" type="ORF">GMARGA_LOCUS1061</name>
</gene>
<protein>
    <submittedName>
        <fullName evidence="2">30581_t:CDS:1</fullName>
    </submittedName>
</protein>
<accession>A0ABM8VY96</accession>
<evidence type="ECO:0000256" key="1">
    <source>
        <dbReference type="SAM" id="SignalP"/>
    </source>
</evidence>
<feature type="signal peptide" evidence="1">
    <location>
        <begin position="1"/>
        <end position="18"/>
    </location>
</feature>
<sequence>MRINKLIFIFFIYYIAFAIEVRYHCKKCTITDVSTEISKSNEAPTLTTGDNINEQTIIATETSTFTTDKYNDNEQTLTATYTPIASFISKSTEALTLTTDDNTNEQTTITTETSTFTMDKYNDNEQTVTTTYTPIASLISEDLCCSSGGPGYNGTYTVNSKGWLDGPPYKTITSPTYTYFTAEDCCRACYEDSSCVMYYLINTMYYSECYLYNNKTICNDGYLAYFSPDNKQIHIGNVGCNFCRP</sequence>
<name>A0ABM8VY96_GIGMA</name>
<evidence type="ECO:0000313" key="2">
    <source>
        <dbReference type="EMBL" id="CAG8477253.1"/>
    </source>
</evidence>
<evidence type="ECO:0000313" key="3">
    <source>
        <dbReference type="Proteomes" id="UP000789901"/>
    </source>
</evidence>
<feature type="chain" id="PRO_5047473414" evidence="1">
    <location>
        <begin position="19"/>
        <end position="245"/>
    </location>
</feature>
<comment type="caution">
    <text evidence="2">The sequence shown here is derived from an EMBL/GenBank/DDBJ whole genome shotgun (WGS) entry which is preliminary data.</text>
</comment>
<proteinExistence type="predicted"/>
<keyword evidence="1" id="KW-0732">Signal</keyword>
<dbReference type="Proteomes" id="UP000789901">
    <property type="component" value="Unassembled WGS sequence"/>
</dbReference>
<dbReference type="EMBL" id="CAJVQB010000241">
    <property type="protein sequence ID" value="CAG8477253.1"/>
    <property type="molecule type" value="Genomic_DNA"/>
</dbReference>